<dbReference type="GO" id="GO:0005886">
    <property type="term" value="C:plasma membrane"/>
    <property type="evidence" value="ECO:0007669"/>
    <property type="project" value="TreeGrafter"/>
</dbReference>
<dbReference type="Gene3D" id="3.40.47.10">
    <property type="match status" value="3"/>
</dbReference>
<dbReference type="Gene3D" id="3.30.70.3290">
    <property type="match status" value="1"/>
</dbReference>
<dbReference type="PROSITE" id="PS52019">
    <property type="entry name" value="PKS_MFAS_DH"/>
    <property type="match status" value="1"/>
</dbReference>
<dbReference type="InterPro" id="IPR014030">
    <property type="entry name" value="Ketoacyl_synth_N"/>
</dbReference>
<sequence>MACRFPGALHSPDQLWQALIDGVDTVGPASQARQALRVAGAGAFRWQAGLLEDIAAFDAGFFRLSPREVEWLDPQQRLLMEISWQALEHAGIAPSALRGGDHGVFVGLMGSEYAALLGQGDSREVEAQFATGSACSVAAGRLAYFLDWQGPTFTVDTACSSSLVAVHLACRSLQQGECRLALAAGANVLLDDRHFEAFDRAGMLSPSGRCHSFDQQADGYVRAEGCAALVLKRLADAQADGDPILAVILGSAINQDGTSASLTAPNPKAQQAVIEAALKQAKVEALSIRYLETHGTGTQLGDPIEVQAAYAALGKLRTADQPLLLGSVKSTLGHLEACAGLAGVIKTVLSLQHSLIPGQLHFNQPNPLIPWSELAVEVVSKTRPWPAGARRAGVSSFGFSGTNAHVILEAYEAPPAAPQASPGPVALVLSARTALQLRERAEQLIRFLGAQDVELNALAYTLQIGRDAMAQRLGFVAGSVAEVVHTLQIYLAQQPALNTVFQGVIDPAHPALTVHQPQTLALMVEGWVRGEPVQWERLYADNRPRRLLLPTYPFARDHYWLPDFVLGATSLAQDVLVLTPTWERDDTTSEAEIDLVPSRAIARERDSLENCFDIQFNATDSTDKLINHLQSASTSAHLLWHVPPTEMSVSVMGFRLVKALLALGYDRQGLKLTVFTIEGQALHRDERVNPHHASVLGLMGSVAKEYPHWQVRALDLPADAAVVYRELAYCPTDPQGNTRLWRKGTWYRQRLIPCQLPASEVSTFRHGGVYLLIGGAGGLGRALSEYLIVHFKAQVIWLGRRVEDAHLTQQRQRLAGLGPAPYYLQADANDVQALERALAQTSQRFGPIHGVVHSAMELADSPLANMDESTFIRGLNAKLTAQHLQTVLKGRALDFVLFFSSINSFLKTGGAANYAAGCCFADACAHQLQRAGFAVKVLHWGHWGETGGGASKPYKSFMQQMGMNSISAEVGMATVEQVLNSELSQVVYANVSEGCVARMLGLEPATTAQQTCNSASDEAGHVNLEQRALTDLIQQASLLLKLPAQDLDPNANLTEYGFDSILLMTYARELSERYGLSLSPSLFFSHTSLTQFAQYLLQFFTQPLGRFFNVESVVAVDKNALQTAPSNRHEPLAIIGMSGRFAGARSVDELWALLRDGRSALAPFPSDRLAQADTAPPRWLAAMPGVDEFDPLFFEISPNEAAVIDPRQRLLLQETWRALEDAAYGQAHLQQQTVSLYVGVEAGDYGHLIADKNTLTANHEAILASRLAYHLNLDGGALAINTACSSSLVALHQACESLKSGGCDTAIVAGVNLLSGCGLYDQMSAAGMLDKEGVCRAFGESSAGMVPGEAAVAVVIKRLADALAEGDPIRAVIVGSAINYDGKTQGITAPSGTAQSQLLRDVYGRYQVDPQALDYIVTHGTGTPLGDPVEINALCDAFASSVTRQQFCAITSNKPNVGHTLAASGLVSLVNLVLSLEHQTLAPSLGAEPLSTFICWPNSPFYVNTVARPWPVKAGAARLGAVSSFGMSGTNAHVVLRGIEGTRAPYDTPDVSYALLVLSAKTTGALKRQAQALVDLLRGSDCAHYNLHAMSHTLLSGRHHFKHRYAIVVKDHEDAIAGLQSLIDADAPAHTLGYGCVPSAFAPDAAQATLAHALLADTASGYTLDALGATLETLAKVYLQGYDLAWATWFGAQPPVRLHLPTYPFEREHFWAITGAAAPTAPAHPWLQRDLSTTAYQRYGVTFTGAEPVLRDHRVLGQRLLPGVGHLEWARLAITSWLNSDGFLRFEQVTWLRPLVVEAEHEVWITLSKEADGRIAFEIHSADTSAPEVYSQGWASLGTAELGAAPRHDLSSLQAQCTKPMLGDDCYAAFTAAGLDYGATFRLIRHLSTGHNLAVGMLELADEPGSGLPPGALDSALQVCAQLNDEQAIAMPFVLQRLEQWAVIPRQAWVVARRTVDSPDLTPSFNIDIADAQGRVVLRFSGFSPKIRVVSPPAVHAQPEDSDGASEMTLTAIWCRIAEGSFDKVEPSQRVLTVDDDFMVGSHETVQQRLSQVPDWAHIVWHVPKGQAQVAFSGFRLIKALLAAGYGQRSIKLTVVTRQAHGMGAGQTVDPEHASVHGLIGSLAKEYSQWQITLLDLPQTSTPELDVLLAQPVDPHGNARYWRDGCWYQQQLVPCALPAAPRDLYRQGGVYVVIGGAGGLGVVWSEHVIRQCQAQVIWLGRRAQNDAISQQCLRLGQFGPSPLYLQVDAADRDAMELAQIEIIRRFGAINGVVNSAFVLADRSLAGMDELTFETALASKAQTTQVADEVFGHHSLDFVLFFGSLQSFWKAPGQSNYAAGCCFCDALARELAQRRPYPVKVMQWGYWGSVGAVASPVYNNRMAQVGLESIPPGPAMAALDKLLGSALSQAAYVYTGSRPLPEGLGLNPHVQCAAAKSLPVVIVPPSSPALPAADLERVQCEFERQLIAILRVRMARQPSVSAKHQAWWEASVRRLADAGACLDENLPSWETLLPQWMAYCQTQAEHPLNGPQARLANEIVQALPDILRDDLATTCVLFPQGALDRVEALYSSHPVAAYFNELLGERLLAYVKARLALDAGAQLRILEIGAGTGGTSAHLLNALKAYASTIEVYEYTDVAGVFLAQAQARFADQTPWLRTRLLDIAHSPVSQGFSPGDYDIVVATNVLHATPDIRKTLSNTKSLLKGHGLLLLNELHEINLFQHVVFGLLDGWWLAQDTPLRVVDTPVLSISTWKEVLADAGFESVHVSQSSGADLGQCVIESFSDGVICFERACVPAQPVSAAVEKPQPTLLIQTLRACVRQALGVSDNQLQDDLAFVSLGVDSISSVALVNVINQQLNLRLPATIVYDYPTLERLCAHIQTTYAPIGVGGTAPYSAPLAIAPGDEPLTSPDKLHSTSTYRRLLLQRPGSIDELQWVEEPVPALGPREVRIAVHAFSLNFGDLLCVKGLYPTQPAYPFTPGYEASGVVTAVGHEVTDVSVGARVVALAGHALGAHATVVTCAQDLVFTCPDTLELEQFCALPSAALTVLECFAKAGVKAGERILIQTATGGVGLIAVQLAKHLGLEVYATAGSQAKLDYLASLDVHYLINHQQEDFQLAIERLTQGQGVDVVINTLDGNALQKGLACLSPGGRYVEIAMTALKSARSIDLSGLASNQSMHSVDMRKLGLQRPQVLQEHMHRLLQLIQEQAISALPGTYFTFDRVKDAYLWLENRVHLGKVVVTIPEALRFIEAAVCAPQSASEPIAIIGMSARFASAQNIQALWHALEQGEDLVKPVTRWPLTPSIDGTSCRNGALMPDIQCFDPLFFDISSLEASVMDPQQRLFLEQAWHALEDAGYAGQASEGARCGVYVGCSAGDYLDLLGDQPVAQAFWGNSASVIPARVAFHMNWQGPAIATDTACSSSLVAVHQACQALRTQEVEMAIAGGVYVQCTERLYSQANRASMLSNTGRCSVFDEQADGFVPGEGAAAVVLKPLSRALADGDSVYGVIRGSGINYDGASNGITAPSGLAQSRLASEVYTRFGINPAGIQMVEAHGTGTVLGDPIEFKALTEVFGVLHSTATCALGSIKSNIGHAATAAGIAGVIKVLLSLEHRKIPPSLHFHKANPHIDFAGSPFYVPTRVAEWAVAKGHQRMAAVSSFGFSGTNAHLVIAQAPEQAACKSARDVHLIAVSARTPEQLRTQIKQLIQWCSTEPVEMAAMSFTLLMGRRHHLHRSAFVARDPSQLCEQMRQWLVQSPVPVATLTAERSTEALLEACQHDSSSVDLKQALSHLGHLYEQGVELDWDRLFDQASRRRVRLPGYPFATERYWPQHVSDLVLAPKRQSTVVEHVRAAFKQTLALTDEQLSNDADFARYGMDSILRLSLLKTLNKQFALSLTVSVLDDYSTLNNLARQLEFLIFNVPSSQSVEAYQLNNTDDPLYIFLGGAQVLKSSLDTVWKGLVNRY</sequence>
<evidence type="ECO:0000259" key="13">
    <source>
        <dbReference type="PROSITE" id="PS50075"/>
    </source>
</evidence>
<evidence type="ECO:0000256" key="2">
    <source>
        <dbReference type="ARBA" id="ARBA00005194"/>
    </source>
</evidence>
<dbReference type="Pfam" id="PF08242">
    <property type="entry name" value="Methyltransf_12"/>
    <property type="match status" value="1"/>
</dbReference>
<feature type="domain" description="Ketosynthase family 3 (KS3)" evidence="14">
    <location>
        <begin position="1129"/>
        <end position="1538"/>
    </location>
</feature>
<dbReference type="Gene3D" id="1.10.1240.100">
    <property type="match status" value="2"/>
</dbReference>
<evidence type="ECO:0000256" key="10">
    <source>
        <dbReference type="ARBA" id="ARBA00023315"/>
    </source>
</evidence>
<dbReference type="SUPFAM" id="SSF50129">
    <property type="entry name" value="GroES-like"/>
    <property type="match status" value="1"/>
</dbReference>
<feature type="region of interest" description="C-terminal hotdog fold" evidence="12">
    <location>
        <begin position="1858"/>
        <end position="1994"/>
    </location>
</feature>
<dbReference type="PROSITE" id="PS00606">
    <property type="entry name" value="KS3_1"/>
    <property type="match status" value="3"/>
</dbReference>
<keyword evidence="6" id="KW-0808">Transferase</keyword>
<evidence type="ECO:0000313" key="17">
    <source>
        <dbReference type="Proteomes" id="UP000050342"/>
    </source>
</evidence>
<evidence type="ECO:0000259" key="15">
    <source>
        <dbReference type="PROSITE" id="PS52019"/>
    </source>
</evidence>
<dbReference type="Gene3D" id="3.40.50.720">
    <property type="entry name" value="NAD(P)-binding Rossmann-like Domain"/>
    <property type="match status" value="3"/>
</dbReference>
<dbReference type="Pfam" id="PF16197">
    <property type="entry name" value="KAsynt_C_assoc"/>
    <property type="match status" value="1"/>
</dbReference>
<evidence type="ECO:0000313" key="16">
    <source>
        <dbReference type="EMBL" id="KQB53934.1"/>
    </source>
</evidence>
<dbReference type="SUPFAM" id="SSF53335">
    <property type="entry name" value="S-adenosyl-L-methionine-dependent methyltransferases"/>
    <property type="match status" value="1"/>
</dbReference>
<dbReference type="GO" id="GO:0031177">
    <property type="term" value="F:phosphopantetheine binding"/>
    <property type="evidence" value="ECO:0007669"/>
    <property type="project" value="InterPro"/>
</dbReference>
<evidence type="ECO:0000256" key="1">
    <source>
        <dbReference type="ARBA" id="ARBA00004792"/>
    </source>
</evidence>
<comment type="caution">
    <text evidence="16">The sequence shown here is derived from an EMBL/GenBank/DDBJ whole genome shotgun (WGS) entry which is preliminary data.</text>
</comment>
<keyword evidence="8" id="KW-0521">NADP</keyword>
<keyword evidence="17" id="KW-1185">Reference proteome</keyword>
<dbReference type="Pfam" id="PF22621">
    <property type="entry name" value="CurL-like_PKS_C"/>
    <property type="match status" value="1"/>
</dbReference>
<comment type="pathway">
    <text evidence="2">Lipid metabolism; fatty acid biosynthesis.</text>
</comment>
<dbReference type="InterPro" id="IPR049552">
    <property type="entry name" value="PKS_DH_N"/>
</dbReference>
<dbReference type="InterPro" id="IPR036291">
    <property type="entry name" value="NAD(P)-bd_dom_sf"/>
</dbReference>
<dbReference type="InterPro" id="IPR049551">
    <property type="entry name" value="PKS_DH_C"/>
</dbReference>
<dbReference type="InterPro" id="IPR049900">
    <property type="entry name" value="PKS_mFAS_DH"/>
</dbReference>
<dbReference type="InterPro" id="IPR032821">
    <property type="entry name" value="PKS_assoc"/>
</dbReference>
<dbReference type="Gene3D" id="3.90.180.10">
    <property type="entry name" value="Medium-chain alcohol dehydrogenases, catalytic domain"/>
    <property type="match status" value="1"/>
</dbReference>
<dbReference type="SMART" id="SM00822">
    <property type="entry name" value="PKS_KR"/>
    <property type="match status" value="2"/>
</dbReference>
<dbReference type="InterPro" id="IPR013149">
    <property type="entry name" value="ADH-like_C"/>
</dbReference>
<dbReference type="Pfam" id="PF00109">
    <property type="entry name" value="ketoacyl-synt"/>
    <property type="match status" value="3"/>
</dbReference>
<comment type="function">
    <text evidence="11">Involved in production of the polyketide antibiotic thailandamide.</text>
</comment>
<feature type="active site" description="Proton acceptor; for dehydratase activity" evidence="12">
    <location>
        <position position="1753"/>
    </location>
</feature>
<evidence type="ECO:0000256" key="4">
    <source>
        <dbReference type="ARBA" id="ARBA00022450"/>
    </source>
</evidence>
<dbReference type="SMART" id="SM00826">
    <property type="entry name" value="PKS_DH"/>
    <property type="match status" value="1"/>
</dbReference>
<dbReference type="GO" id="GO:0004315">
    <property type="term" value="F:3-oxoacyl-[acyl-carrier-protein] synthase activity"/>
    <property type="evidence" value="ECO:0007669"/>
    <property type="project" value="InterPro"/>
</dbReference>
<feature type="domain" description="Carrier" evidence="13">
    <location>
        <begin position="1026"/>
        <end position="1100"/>
    </location>
</feature>
<keyword evidence="10" id="KW-0012">Acyltransferase</keyword>
<dbReference type="Gene3D" id="3.40.50.150">
    <property type="entry name" value="Vaccinia Virus protein VP39"/>
    <property type="match status" value="1"/>
</dbReference>
<dbReference type="RefSeq" id="WP_055102631.1">
    <property type="nucleotide sequence ID" value="NZ_LLWH01000135.1"/>
</dbReference>
<dbReference type="Pfam" id="PF08659">
    <property type="entry name" value="KR"/>
    <property type="match status" value="2"/>
</dbReference>
<dbReference type="Proteomes" id="UP000050342">
    <property type="component" value="Unassembled WGS sequence"/>
</dbReference>
<dbReference type="SMART" id="SM00823">
    <property type="entry name" value="PKS_PP"/>
    <property type="match status" value="3"/>
</dbReference>
<keyword evidence="4" id="KW-0596">Phosphopantetheine</keyword>
<dbReference type="SUPFAM" id="SSF51735">
    <property type="entry name" value="NAD(P)-binding Rossmann-fold domains"/>
    <property type="match status" value="5"/>
</dbReference>
<dbReference type="STRING" id="1563157.AQS70_08635"/>
<dbReference type="InterPro" id="IPR011032">
    <property type="entry name" value="GroES-like_sf"/>
</dbReference>
<dbReference type="InterPro" id="IPR013217">
    <property type="entry name" value="Methyltransf_12"/>
</dbReference>
<reference evidence="16 17" key="1">
    <citation type="submission" date="2015-10" db="EMBL/GenBank/DDBJ databases">
        <title>Pseudomonas helleri sp. nov. and Pseudomonas weihenstephanensis sp. nov., isolated from raw cows milk.</title>
        <authorList>
            <person name="Von Neubeck M."/>
            <person name="Huptas C."/>
            <person name="Wenning M."/>
            <person name="Scherer S."/>
        </authorList>
    </citation>
    <scope>NUCLEOTIDE SEQUENCE [LARGE SCALE GENOMIC DNA]</scope>
    <source>
        <strain evidence="16 17">BSTT44</strain>
    </source>
</reference>
<evidence type="ECO:0000256" key="8">
    <source>
        <dbReference type="ARBA" id="ARBA00022857"/>
    </source>
</evidence>
<dbReference type="EMBL" id="LLWH01000135">
    <property type="protein sequence ID" value="KQB53934.1"/>
    <property type="molecule type" value="Genomic_DNA"/>
</dbReference>
<dbReference type="Gene3D" id="3.10.129.110">
    <property type="entry name" value="Polyketide synthase dehydratase"/>
    <property type="match status" value="1"/>
</dbReference>
<feature type="domain" description="PKS/mFAS DH" evidence="15">
    <location>
        <begin position="1724"/>
        <end position="1994"/>
    </location>
</feature>
<proteinExistence type="inferred from homology"/>
<dbReference type="GO" id="GO:0006633">
    <property type="term" value="P:fatty acid biosynthetic process"/>
    <property type="evidence" value="ECO:0007669"/>
    <property type="project" value="UniProtKB-UniPathway"/>
</dbReference>
<evidence type="ECO:0000256" key="6">
    <source>
        <dbReference type="ARBA" id="ARBA00022679"/>
    </source>
</evidence>
<dbReference type="CDD" id="cd00833">
    <property type="entry name" value="PKS"/>
    <property type="match status" value="3"/>
</dbReference>
<dbReference type="Pfam" id="PF02801">
    <property type="entry name" value="Ketoacyl-synt_C"/>
    <property type="match status" value="3"/>
</dbReference>
<dbReference type="InterPro" id="IPR009081">
    <property type="entry name" value="PP-bd_ACP"/>
</dbReference>
<dbReference type="InterPro" id="IPR020841">
    <property type="entry name" value="PKS_Beta-ketoAc_synthase_dom"/>
</dbReference>
<evidence type="ECO:0000259" key="14">
    <source>
        <dbReference type="PROSITE" id="PS52004"/>
    </source>
</evidence>
<dbReference type="InterPro" id="IPR036736">
    <property type="entry name" value="ACP-like_sf"/>
</dbReference>
<dbReference type="PANTHER" id="PTHR43775:SF51">
    <property type="entry name" value="INACTIVE PHENOLPHTHIOCEROL SYNTHESIS POLYKETIDE SYNTHASE TYPE I PKS1-RELATED"/>
    <property type="match status" value="1"/>
</dbReference>
<dbReference type="CDD" id="cd08953">
    <property type="entry name" value="KR_2_SDR_x"/>
    <property type="match status" value="2"/>
</dbReference>
<evidence type="ECO:0000256" key="9">
    <source>
        <dbReference type="ARBA" id="ARBA00023268"/>
    </source>
</evidence>
<dbReference type="InterPro" id="IPR054514">
    <property type="entry name" value="RhiE-like_linker"/>
</dbReference>
<dbReference type="InterPro" id="IPR020807">
    <property type="entry name" value="PKS_DH"/>
</dbReference>
<accession>A0A0Q0SQ06</accession>
<evidence type="ECO:0000256" key="3">
    <source>
        <dbReference type="ARBA" id="ARBA00006484"/>
    </source>
</evidence>
<dbReference type="InterPro" id="IPR020843">
    <property type="entry name" value="ER"/>
</dbReference>
<evidence type="ECO:0000256" key="7">
    <source>
        <dbReference type="ARBA" id="ARBA00022737"/>
    </source>
</evidence>
<keyword evidence="7" id="KW-0677">Repeat</keyword>
<keyword evidence="5" id="KW-0597">Phosphoprotein</keyword>
<comment type="similarity">
    <text evidence="3">Belongs to the short-chain dehydrogenases/reductases (SDR) family.</text>
</comment>
<dbReference type="Pfam" id="PF22336">
    <property type="entry name" value="RhiE-like_linker"/>
    <property type="match status" value="1"/>
</dbReference>
<feature type="region of interest" description="N-terminal hotdog fold" evidence="12">
    <location>
        <begin position="1724"/>
        <end position="1842"/>
    </location>
</feature>
<dbReference type="Pfam" id="PF08240">
    <property type="entry name" value="ADH_N"/>
    <property type="match status" value="1"/>
</dbReference>
<dbReference type="PROSITE" id="PS50075">
    <property type="entry name" value="CARRIER"/>
    <property type="match status" value="3"/>
</dbReference>
<keyword evidence="9" id="KW-0511">Multifunctional enzyme</keyword>
<dbReference type="InterPro" id="IPR050091">
    <property type="entry name" value="PKS_NRPS_Biosynth_Enz"/>
</dbReference>
<dbReference type="SUPFAM" id="SSF53901">
    <property type="entry name" value="Thiolase-like"/>
    <property type="match status" value="3"/>
</dbReference>
<dbReference type="SUPFAM" id="SSF47336">
    <property type="entry name" value="ACP-like"/>
    <property type="match status" value="3"/>
</dbReference>
<dbReference type="CDD" id="cd02440">
    <property type="entry name" value="AdoMet_MTases"/>
    <property type="match status" value="1"/>
</dbReference>
<feature type="domain" description="Carrier" evidence="13">
    <location>
        <begin position="3844"/>
        <end position="3918"/>
    </location>
</feature>
<evidence type="ECO:0000256" key="11">
    <source>
        <dbReference type="ARBA" id="ARBA00054155"/>
    </source>
</evidence>
<dbReference type="Pfam" id="PF00107">
    <property type="entry name" value="ADH_zinc_N"/>
    <property type="match status" value="1"/>
</dbReference>
<evidence type="ECO:0008006" key="18">
    <source>
        <dbReference type="Google" id="ProtNLM"/>
    </source>
</evidence>
<dbReference type="GO" id="GO:0016491">
    <property type="term" value="F:oxidoreductase activity"/>
    <property type="evidence" value="ECO:0007669"/>
    <property type="project" value="InterPro"/>
</dbReference>
<gene>
    <name evidence="16" type="ORF">AQS70_08635</name>
</gene>
<dbReference type="SMART" id="SM01294">
    <property type="entry name" value="PKS_PP_betabranch"/>
    <property type="match status" value="3"/>
</dbReference>
<dbReference type="UniPathway" id="UPA00094"/>
<dbReference type="Pfam" id="PF21089">
    <property type="entry name" value="PKS_DH_N"/>
    <property type="match status" value="1"/>
</dbReference>
<dbReference type="InterPro" id="IPR029063">
    <property type="entry name" value="SAM-dependent_MTases_sf"/>
</dbReference>
<dbReference type="InterPro" id="IPR013154">
    <property type="entry name" value="ADH-like_N"/>
</dbReference>
<dbReference type="PANTHER" id="PTHR43775">
    <property type="entry name" value="FATTY ACID SYNTHASE"/>
    <property type="match status" value="1"/>
</dbReference>
<dbReference type="GO" id="GO:0005737">
    <property type="term" value="C:cytoplasm"/>
    <property type="evidence" value="ECO:0007669"/>
    <property type="project" value="UniProtKB-SubCell"/>
</dbReference>
<dbReference type="InterPro" id="IPR042104">
    <property type="entry name" value="PKS_dehydratase_sf"/>
</dbReference>
<dbReference type="InterPro" id="IPR018201">
    <property type="entry name" value="Ketoacyl_synth_AS"/>
</dbReference>
<dbReference type="Pfam" id="PF00550">
    <property type="entry name" value="PP-binding"/>
    <property type="match status" value="3"/>
</dbReference>
<dbReference type="PROSITE" id="PS52004">
    <property type="entry name" value="KS3_2"/>
    <property type="match status" value="3"/>
</dbReference>
<dbReference type="InterPro" id="IPR057326">
    <property type="entry name" value="KR_dom"/>
</dbReference>
<dbReference type="InterPro" id="IPR016039">
    <property type="entry name" value="Thiolase-like"/>
</dbReference>
<dbReference type="Pfam" id="PF14765">
    <property type="entry name" value="PS-DH"/>
    <property type="match status" value="1"/>
</dbReference>
<dbReference type="SMART" id="SM00829">
    <property type="entry name" value="PKS_ER"/>
    <property type="match status" value="1"/>
</dbReference>
<dbReference type="InterPro" id="IPR020806">
    <property type="entry name" value="PKS_PP-bd"/>
</dbReference>
<dbReference type="FunFam" id="3.40.47.10:FF:000019">
    <property type="entry name" value="Polyketide synthase type I"/>
    <property type="match status" value="1"/>
</dbReference>
<feature type="domain" description="Ketosynthase family 3 (KS3)" evidence="14">
    <location>
        <begin position="3261"/>
        <end position="3673"/>
    </location>
</feature>
<dbReference type="InterPro" id="IPR013968">
    <property type="entry name" value="PKS_KR"/>
</dbReference>
<dbReference type="GO" id="GO:0071770">
    <property type="term" value="P:DIM/DIP cell wall layer assembly"/>
    <property type="evidence" value="ECO:0007669"/>
    <property type="project" value="TreeGrafter"/>
</dbReference>
<name>A0A0Q0SQ06_9PSED</name>
<dbReference type="Gene3D" id="1.10.1200.10">
    <property type="entry name" value="ACP-like"/>
    <property type="match status" value="3"/>
</dbReference>
<dbReference type="SMART" id="SM00825">
    <property type="entry name" value="PKS_KS"/>
    <property type="match status" value="3"/>
</dbReference>
<dbReference type="InterPro" id="IPR014031">
    <property type="entry name" value="Ketoacyl_synth_C"/>
</dbReference>
<feature type="domain" description="Ketosynthase family 3 (KS3)" evidence="14">
    <location>
        <begin position="1"/>
        <end position="410"/>
    </location>
</feature>
<dbReference type="GO" id="GO:0004312">
    <property type="term" value="F:fatty acid synthase activity"/>
    <property type="evidence" value="ECO:0007669"/>
    <property type="project" value="TreeGrafter"/>
</dbReference>
<comment type="pathway">
    <text evidence="1">Antibiotic biosynthesis.</text>
</comment>
<organism evidence="16 17">
    <name type="scientific">Pseudomonas endophytica</name>
    <dbReference type="NCBI Taxonomy" id="1563157"/>
    <lineage>
        <taxon>Bacteria</taxon>
        <taxon>Pseudomonadati</taxon>
        <taxon>Pseudomonadota</taxon>
        <taxon>Gammaproteobacteria</taxon>
        <taxon>Pseudomonadales</taxon>
        <taxon>Pseudomonadaceae</taxon>
        <taxon>Pseudomonas</taxon>
    </lineage>
</organism>
<feature type="domain" description="Carrier" evidence="13">
    <location>
        <begin position="2806"/>
        <end position="2883"/>
    </location>
</feature>
<evidence type="ECO:0000256" key="12">
    <source>
        <dbReference type="PROSITE-ProRule" id="PRU01363"/>
    </source>
</evidence>
<protein>
    <recommendedName>
        <fullName evidence="18">Polyketide synthase</fullName>
    </recommendedName>
</protein>
<evidence type="ECO:0000256" key="5">
    <source>
        <dbReference type="ARBA" id="ARBA00022553"/>
    </source>
</evidence>
<feature type="active site" description="Proton donor; for dehydratase activity" evidence="12">
    <location>
        <position position="1914"/>
    </location>
</feature>